<dbReference type="KEGG" id="psl:Psta_1468"/>
<evidence type="ECO:0000313" key="2">
    <source>
        <dbReference type="Proteomes" id="UP000001887"/>
    </source>
</evidence>
<dbReference type="AlphaFoldDB" id="D2QXF8"/>
<protein>
    <submittedName>
        <fullName evidence="1">Uncharacterized protein</fullName>
    </submittedName>
</protein>
<dbReference type="HOGENOM" id="CLU_2846014_0_0_0"/>
<sequence length="65" mass="6927">MKVVTIPGVGTYLRIEAPTMAGASEHVRYESLPPDTFMELASPASAAPSLLQRMVLGVVLWLVSA</sequence>
<dbReference type="STRING" id="530564.Psta_1468"/>
<dbReference type="Proteomes" id="UP000001887">
    <property type="component" value="Chromosome"/>
</dbReference>
<evidence type="ECO:0000313" key="1">
    <source>
        <dbReference type="EMBL" id="ADB16143.1"/>
    </source>
</evidence>
<name>D2QXF8_PIRSD</name>
<dbReference type="EMBL" id="CP001848">
    <property type="protein sequence ID" value="ADB16143.1"/>
    <property type="molecule type" value="Genomic_DNA"/>
</dbReference>
<gene>
    <name evidence="1" type="ordered locus">Psta_1468</name>
</gene>
<proteinExistence type="predicted"/>
<keyword evidence="2" id="KW-1185">Reference proteome</keyword>
<accession>D2QXF8</accession>
<reference evidence="1 2" key="1">
    <citation type="journal article" date="2009" name="Stand. Genomic Sci.">
        <title>Complete genome sequence of Pirellula staleyi type strain (ATCC 27377).</title>
        <authorList>
            <person name="Clum A."/>
            <person name="Tindall B.J."/>
            <person name="Sikorski J."/>
            <person name="Ivanova N."/>
            <person name="Mavrommatis K."/>
            <person name="Lucas S."/>
            <person name="Glavina del Rio T."/>
            <person name="Nolan M."/>
            <person name="Chen F."/>
            <person name="Tice H."/>
            <person name="Pitluck S."/>
            <person name="Cheng J.F."/>
            <person name="Chertkov O."/>
            <person name="Brettin T."/>
            <person name="Han C."/>
            <person name="Detter J.C."/>
            <person name="Kuske C."/>
            <person name="Bruce D."/>
            <person name="Goodwin L."/>
            <person name="Ovchinikova G."/>
            <person name="Pati A."/>
            <person name="Mikhailova N."/>
            <person name="Chen A."/>
            <person name="Palaniappan K."/>
            <person name="Land M."/>
            <person name="Hauser L."/>
            <person name="Chang Y.J."/>
            <person name="Jeffries C.D."/>
            <person name="Chain P."/>
            <person name="Rohde M."/>
            <person name="Goker M."/>
            <person name="Bristow J."/>
            <person name="Eisen J.A."/>
            <person name="Markowitz V."/>
            <person name="Hugenholtz P."/>
            <person name="Kyrpides N.C."/>
            <person name="Klenk H.P."/>
            <person name="Lapidus A."/>
        </authorList>
    </citation>
    <scope>NUCLEOTIDE SEQUENCE [LARGE SCALE GENOMIC DNA]</scope>
    <source>
        <strain evidence="2">ATCC 27377 / DSM 6068 / ICPB 4128</strain>
    </source>
</reference>
<organism evidence="1 2">
    <name type="scientific">Pirellula staleyi (strain ATCC 27377 / DSM 6068 / ICPB 4128)</name>
    <name type="common">Pirella staleyi</name>
    <dbReference type="NCBI Taxonomy" id="530564"/>
    <lineage>
        <taxon>Bacteria</taxon>
        <taxon>Pseudomonadati</taxon>
        <taxon>Planctomycetota</taxon>
        <taxon>Planctomycetia</taxon>
        <taxon>Pirellulales</taxon>
        <taxon>Pirellulaceae</taxon>
        <taxon>Pirellula</taxon>
    </lineage>
</organism>